<comment type="caution">
    <text evidence="6">The sequence shown here is derived from an EMBL/GenBank/DDBJ whole genome shotgun (WGS) entry which is preliminary data.</text>
</comment>
<dbReference type="Pfam" id="PF00069">
    <property type="entry name" value="Pkinase"/>
    <property type="match status" value="1"/>
</dbReference>
<evidence type="ECO:0000256" key="1">
    <source>
        <dbReference type="ARBA" id="ARBA00022679"/>
    </source>
</evidence>
<reference evidence="6" key="1">
    <citation type="submission" date="2021-01" db="EMBL/GenBank/DDBJ databases">
        <authorList>
            <consortium name="Genoscope - CEA"/>
            <person name="William W."/>
        </authorList>
    </citation>
    <scope>NUCLEOTIDE SEQUENCE</scope>
</reference>
<accession>A0A8S1QXG9</accession>
<keyword evidence="2" id="KW-0547">Nucleotide-binding</keyword>
<dbReference type="PANTHER" id="PTHR24348:SF22">
    <property type="entry name" value="NON-SPECIFIC SERINE_THREONINE PROTEIN KINASE"/>
    <property type="match status" value="1"/>
</dbReference>
<dbReference type="PANTHER" id="PTHR24348">
    <property type="entry name" value="SERINE/THREONINE-PROTEIN KINASE UNC-51-RELATED"/>
    <property type="match status" value="1"/>
</dbReference>
<proteinExistence type="predicted"/>
<gene>
    <name evidence="6" type="ORF">PSON_ATCC_30995.1.T1210156</name>
</gene>
<dbReference type="GO" id="GO:0005524">
    <property type="term" value="F:ATP binding"/>
    <property type="evidence" value="ECO:0007669"/>
    <property type="project" value="UniProtKB-KW"/>
</dbReference>
<dbReference type="InterPro" id="IPR008271">
    <property type="entry name" value="Ser/Thr_kinase_AS"/>
</dbReference>
<evidence type="ECO:0000259" key="5">
    <source>
        <dbReference type="PROSITE" id="PS50011"/>
    </source>
</evidence>
<sequence>MQDDEIEETVIDGWVIDTSVLLGQGTYGKVLRCHHQDEPDIVHCVKIISKMNINVRENNLTKTIQNEKSVVSKLANVNCENLVQIIQVIDKPKHVYIIMELCDHDLEKEFENIKPNWFSRKEQLDMIKQIINGACALRDNQLIHRDIKPQNILVKIVNQNGQQRKIYKLADFGFSRTLDNMYQSANLTLVGTWKYLAPEIYYRQQFSAMCDIYSYGLLFHQIAFKGKLPFNGDDQVKHYKNIETSNFKCQQLSGEYGDLITNLIERMIVFSQEQRINFEELKQHQISTLQINIPQESLFIPFNLRYNKEEIENQQIADKEKLWNGIYKILNIYYHKYLLCDHVRNHLKQKFQSPTLYILITQLFIGWIGFRQIKYAFSLIKTILTDIEEPLIKNNNVPLLISIIKNYCEQSQRTNKYSQLNSNINQIYYKFKNSLNQDYCEFLMKIYNHKDQSTIKNEANILKYLEIQNFDCQVISDKLDALLKTQILQKTYDQTDQSLIKKVVNLQKDFEIVNCAFIDVNKIFEQNNY</sequence>
<dbReference type="GO" id="GO:0005776">
    <property type="term" value="C:autophagosome"/>
    <property type="evidence" value="ECO:0007669"/>
    <property type="project" value="TreeGrafter"/>
</dbReference>
<dbReference type="InterPro" id="IPR000719">
    <property type="entry name" value="Prot_kinase_dom"/>
</dbReference>
<dbReference type="Proteomes" id="UP000692954">
    <property type="component" value="Unassembled WGS sequence"/>
</dbReference>
<organism evidence="6 7">
    <name type="scientific">Paramecium sonneborni</name>
    <dbReference type="NCBI Taxonomy" id="65129"/>
    <lineage>
        <taxon>Eukaryota</taxon>
        <taxon>Sar</taxon>
        <taxon>Alveolata</taxon>
        <taxon>Ciliophora</taxon>
        <taxon>Intramacronucleata</taxon>
        <taxon>Oligohymenophorea</taxon>
        <taxon>Peniculida</taxon>
        <taxon>Parameciidae</taxon>
        <taxon>Paramecium</taxon>
    </lineage>
</organism>
<protein>
    <recommendedName>
        <fullName evidence="5">Protein kinase domain-containing protein</fullName>
    </recommendedName>
</protein>
<evidence type="ECO:0000313" key="7">
    <source>
        <dbReference type="Proteomes" id="UP000692954"/>
    </source>
</evidence>
<name>A0A8S1QXG9_9CILI</name>
<dbReference type="PROSITE" id="PS00108">
    <property type="entry name" value="PROTEIN_KINASE_ST"/>
    <property type="match status" value="1"/>
</dbReference>
<feature type="domain" description="Protein kinase" evidence="5">
    <location>
        <begin position="16"/>
        <end position="287"/>
    </location>
</feature>
<dbReference type="GO" id="GO:0016020">
    <property type="term" value="C:membrane"/>
    <property type="evidence" value="ECO:0007669"/>
    <property type="project" value="TreeGrafter"/>
</dbReference>
<evidence type="ECO:0000256" key="4">
    <source>
        <dbReference type="ARBA" id="ARBA00022840"/>
    </source>
</evidence>
<keyword evidence="1" id="KW-0808">Transferase</keyword>
<keyword evidence="4" id="KW-0067">ATP-binding</keyword>
<dbReference type="GO" id="GO:0000407">
    <property type="term" value="C:phagophore assembly site"/>
    <property type="evidence" value="ECO:0007669"/>
    <property type="project" value="TreeGrafter"/>
</dbReference>
<dbReference type="EMBL" id="CAJJDN010000121">
    <property type="protein sequence ID" value="CAD8119527.1"/>
    <property type="molecule type" value="Genomic_DNA"/>
</dbReference>
<dbReference type="PROSITE" id="PS50011">
    <property type="entry name" value="PROTEIN_KINASE_DOM"/>
    <property type="match status" value="1"/>
</dbReference>
<dbReference type="AlphaFoldDB" id="A0A8S1QXG9"/>
<keyword evidence="3" id="KW-0418">Kinase</keyword>
<dbReference type="SMART" id="SM00220">
    <property type="entry name" value="S_TKc"/>
    <property type="match status" value="1"/>
</dbReference>
<evidence type="ECO:0000313" key="6">
    <source>
        <dbReference type="EMBL" id="CAD8119527.1"/>
    </source>
</evidence>
<dbReference type="InterPro" id="IPR045269">
    <property type="entry name" value="Atg1-like"/>
</dbReference>
<dbReference type="GO" id="GO:0004674">
    <property type="term" value="F:protein serine/threonine kinase activity"/>
    <property type="evidence" value="ECO:0007669"/>
    <property type="project" value="InterPro"/>
</dbReference>
<dbReference type="GO" id="GO:0000045">
    <property type="term" value="P:autophagosome assembly"/>
    <property type="evidence" value="ECO:0007669"/>
    <property type="project" value="TreeGrafter"/>
</dbReference>
<dbReference type="GO" id="GO:0005829">
    <property type="term" value="C:cytosol"/>
    <property type="evidence" value="ECO:0007669"/>
    <property type="project" value="TreeGrafter"/>
</dbReference>
<keyword evidence="7" id="KW-1185">Reference proteome</keyword>
<evidence type="ECO:0000256" key="2">
    <source>
        <dbReference type="ARBA" id="ARBA00022741"/>
    </source>
</evidence>
<evidence type="ECO:0000256" key="3">
    <source>
        <dbReference type="ARBA" id="ARBA00022777"/>
    </source>
</evidence>
<dbReference type="GO" id="GO:0010506">
    <property type="term" value="P:regulation of autophagy"/>
    <property type="evidence" value="ECO:0007669"/>
    <property type="project" value="InterPro"/>
</dbReference>
<dbReference type="OrthoDB" id="5337378at2759"/>